<dbReference type="Gene3D" id="1.20.120.10">
    <property type="entry name" value="Cytochrome c/b562"/>
    <property type="match status" value="1"/>
</dbReference>
<evidence type="ECO:0000256" key="1">
    <source>
        <dbReference type="SAM" id="SignalP"/>
    </source>
</evidence>
<keyword evidence="3" id="KW-1185">Reference proteome</keyword>
<evidence type="ECO:0000313" key="2">
    <source>
        <dbReference type="EMBL" id="APX89022.1"/>
    </source>
</evidence>
<sequence>MKTKNLWAAAAATLAIATAAGAHNGATGIVKERMEAMGAMGKVMKTLAPMMRGEAKYDAEQVREGARTLRQHSGDEGLTRLFPDGTTGKPSEASPAIWERPEDFARLADRLAAYADGLEKAADNPPAKGAGHGAGAMMGGASAGSMMGAAPAGNAGASGMMGGTSPMGGSGSAMMGGGAAMMGNTPVPALEELAAMPVNQVFTEVSKTCAACHGQYRLEAR</sequence>
<reference evidence="2 3" key="1">
    <citation type="submission" date="2017-01" db="EMBL/GenBank/DDBJ databases">
        <title>Genomic analysis of Xuhuaishuia manganoxidans DY6-4.</title>
        <authorList>
            <person name="Wang X."/>
        </authorList>
    </citation>
    <scope>NUCLEOTIDE SEQUENCE [LARGE SCALE GENOMIC DNA]</scope>
    <source>
        <strain evidence="2 3">DY6-4</strain>
    </source>
</reference>
<dbReference type="Pfam" id="PF01322">
    <property type="entry name" value="Cytochrom_C_2"/>
    <property type="match status" value="1"/>
</dbReference>
<dbReference type="STRING" id="1267768.BV394_04170"/>
<proteinExistence type="predicted"/>
<dbReference type="SUPFAM" id="SSF47175">
    <property type="entry name" value="Cytochromes"/>
    <property type="match status" value="1"/>
</dbReference>
<feature type="signal peptide" evidence="1">
    <location>
        <begin position="1"/>
        <end position="22"/>
    </location>
</feature>
<dbReference type="OrthoDB" id="8115790at2"/>
<dbReference type="GO" id="GO:0020037">
    <property type="term" value="F:heme binding"/>
    <property type="evidence" value="ECO:0007669"/>
    <property type="project" value="InterPro"/>
</dbReference>
<dbReference type="GO" id="GO:0009055">
    <property type="term" value="F:electron transfer activity"/>
    <property type="evidence" value="ECO:0007669"/>
    <property type="project" value="InterPro"/>
</dbReference>
<dbReference type="PROSITE" id="PS51009">
    <property type="entry name" value="CYTCII"/>
    <property type="match status" value="1"/>
</dbReference>
<protein>
    <submittedName>
        <fullName evidence="2">Uncharacterized protein</fullName>
    </submittedName>
</protein>
<accession>A0A1U7DGB6</accession>
<dbReference type="GO" id="GO:0022900">
    <property type="term" value="P:electron transport chain"/>
    <property type="evidence" value="ECO:0007669"/>
    <property type="project" value="InterPro"/>
</dbReference>
<dbReference type="InterPro" id="IPR002321">
    <property type="entry name" value="Cyt_c_II"/>
</dbReference>
<evidence type="ECO:0000313" key="3">
    <source>
        <dbReference type="Proteomes" id="UP000187266"/>
    </source>
</evidence>
<name>A0A1U7DGB6_9RHOB</name>
<dbReference type="EMBL" id="CP019124">
    <property type="protein sequence ID" value="APX89022.1"/>
    <property type="molecule type" value="Genomic_DNA"/>
</dbReference>
<dbReference type="GO" id="GO:0005506">
    <property type="term" value="F:iron ion binding"/>
    <property type="evidence" value="ECO:0007669"/>
    <property type="project" value="InterPro"/>
</dbReference>
<gene>
    <name evidence="2" type="ORF">BV394_04170</name>
</gene>
<dbReference type="Proteomes" id="UP000187266">
    <property type="component" value="Chromosome"/>
</dbReference>
<accession>A0A2M9DF49</accession>
<dbReference type="InterPro" id="IPR010980">
    <property type="entry name" value="Cyt_c/b562"/>
</dbReference>
<dbReference type="AlphaFoldDB" id="A0A1U7DGB6"/>
<organism evidence="2 3">
    <name type="scientific">Brevirhabdus pacifica</name>
    <dbReference type="NCBI Taxonomy" id="1267768"/>
    <lineage>
        <taxon>Bacteria</taxon>
        <taxon>Pseudomonadati</taxon>
        <taxon>Pseudomonadota</taxon>
        <taxon>Alphaproteobacteria</taxon>
        <taxon>Rhodobacterales</taxon>
        <taxon>Paracoccaceae</taxon>
        <taxon>Brevirhabdus</taxon>
    </lineage>
</organism>
<dbReference type="RefSeq" id="WP_076979045.1">
    <property type="nucleotide sequence ID" value="NZ_CP019124.1"/>
</dbReference>
<feature type="chain" id="PRO_5044016900" evidence="1">
    <location>
        <begin position="23"/>
        <end position="221"/>
    </location>
</feature>
<keyword evidence="1" id="KW-0732">Signal</keyword>